<dbReference type="SUPFAM" id="SSF51695">
    <property type="entry name" value="PLC-like phosphodiesterases"/>
    <property type="match status" value="1"/>
</dbReference>
<name>A0A9D2ZTR2_9BACT</name>
<dbReference type="EMBL" id="DWUP01000017">
    <property type="protein sequence ID" value="HJD52297.1"/>
    <property type="molecule type" value="Genomic_DNA"/>
</dbReference>
<sequence>MMIHPRLTSLSRLLLAGLFAVIVSVADAAVPLHGVWSEAGDSLSPARRRPRRVRVEASQFDGAAVRPVKLASHNSLTYARALNGSPGVVARRNRCQSLDIRRQYALGVRLFDFRVRRGDDGDAQAAHGRIRYDADVAAALEFLDSCGGVTVRLMLENSLLPWRRKRDYSWFEEYAITVVARYTRISFVCGRSKVGWDKVAANLPEEPVIHQYIWRRRSTVNVIPKPARTARRSNKANVAKLNPDEWSMFDFVELLFK</sequence>
<reference evidence="1" key="2">
    <citation type="submission" date="2021-04" db="EMBL/GenBank/DDBJ databases">
        <authorList>
            <person name="Gilroy R."/>
        </authorList>
    </citation>
    <scope>NUCLEOTIDE SEQUENCE</scope>
    <source>
        <strain evidence="1">MalCec1-1739</strain>
    </source>
</reference>
<proteinExistence type="predicted"/>
<dbReference type="InterPro" id="IPR017946">
    <property type="entry name" value="PLC-like_Pdiesterase_TIM-brl"/>
</dbReference>
<dbReference type="AlphaFoldDB" id="A0A9D2ZTR2"/>
<evidence type="ECO:0000313" key="2">
    <source>
        <dbReference type="Proteomes" id="UP000787625"/>
    </source>
</evidence>
<reference evidence="1" key="1">
    <citation type="journal article" date="2021" name="PeerJ">
        <title>Extensive microbial diversity within the chicken gut microbiome revealed by metagenomics and culture.</title>
        <authorList>
            <person name="Gilroy R."/>
            <person name="Ravi A."/>
            <person name="Getino M."/>
            <person name="Pursley I."/>
            <person name="Horton D.L."/>
            <person name="Alikhan N.F."/>
            <person name="Baker D."/>
            <person name="Gharbi K."/>
            <person name="Hall N."/>
            <person name="Watson M."/>
            <person name="Adriaenssens E.M."/>
            <person name="Foster-Nyarko E."/>
            <person name="Jarju S."/>
            <person name="Secka A."/>
            <person name="Antonio M."/>
            <person name="Oren A."/>
            <person name="Chaudhuri R.R."/>
            <person name="La Ragione R."/>
            <person name="Hildebrand F."/>
            <person name="Pallen M.J."/>
        </authorList>
    </citation>
    <scope>NUCLEOTIDE SEQUENCE</scope>
    <source>
        <strain evidence="1">MalCec1-1739</strain>
    </source>
</reference>
<accession>A0A9D2ZTR2</accession>
<comment type="caution">
    <text evidence="1">The sequence shown here is derived from an EMBL/GenBank/DDBJ whole genome shotgun (WGS) entry which is preliminary data.</text>
</comment>
<protein>
    <submittedName>
        <fullName evidence="1">Uncharacterized protein</fullName>
    </submittedName>
</protein>
<dbReference type="GO" id="GO:0006629">
    <property type="term" value="P:lipid metabolic process"/>
    <property type="evidence" value="ECO:0007669"/>
    <property type="project" value="InterPro"/>
</dbReference>
<evidence type="ECO:0000313" key="1">
    <source>
        <dbReference type="EMBL" id="HJD52297.1"/>
    </source>
</evidence>
<dbReference type="Gene3D" id="3.20.20.190">
    <property type="entry name" value="Phosphatidylinositol (PI) phosphodiesterase"/>
    <property type="match status" value="1"/>
</dbReference>
<organism evidence="1 2">
    <name type="scientific">Candidatus Avibacteroides avistercoris</name>
    <dbReference type="NCBI Taxonomy" id="2840690"/>
    <lineage>
        <taxon>Bacteria</taxon>
        <taxon>Pseudomonadati</taxon>
        <taxon>Bacteroidota</taxon>
        <taxon>Bacteroidia</taxon>
        <taxon>Bacteroidales</taxon>
        <taxon>Bacteroidaceae</taxon>
        <taxon>Bacteroidaceae incertae sedis</taxon>
        <taxon>Candidatus Avibacteroides</taxon>
    </lineage>
</organism>
<dbReference type="Proteomes" id="UP000787625">
    <property type="component" value="Unassembled WGS sequence"/>
</dbReference>
<gene>
    <name evidence="1" type="ORF">IAA93_01010</name>
</gene>
<dbReference type="GO" id="GO:0008081">
    <property type="term" value="F:phosphoric diester hydrolase activity"/>
    <property type="evidence" value="ECO:0007669"/>
    <property type="project" value="InterPro"/>
</dbReference>